<comment type="caution">
    <text evidence="1">The sequence shown here is derived from an EMBL/GenBank/DDBJ whole genome shotgun (WGS) entry which is preliminary data.</text>
</comment>
<name>A0A4R3J8X3_9RHOB</name>
<dbReference type="Proteomes" id="UP000295696">
    <property type="component" value="Unassembled WGS sequence"/>
</dbReference>
<reference evidence="1 2" key="1">
    <citation type="submission" date="2019-03" db="EMBL/GenBank/DDBJ databases">
        <title>Genomic Encyclopedia of Type Strains, Phase IV (KMG-IV): sequencing the most valuable type-strain genomes for metagenomic binning, comparative biology and taxonomic classification.</title>
        <authorList>
            <person name="Goeker M."/>
        </authorList>
    </citation>
    <scope>NUCLEOTIDE SEQUENCE [LARGE SCALE GENOMIC DNA]</scope>
    <source>
        <strain evidence="1 2">DSM 104836</strain>
    </source>
</reference>
<dbReference type="EMBL" id="SLZU01000010">
    <property type="protein sequence ID" value="TCS61835.1"/>
    <property type="molecule type" value="Genomic_DNA"/>
</dbReference>
<keyword evidence="2" id="KW-1185">Reference proteome</keyword>
<evidence type="ECO:0000313" key="2">
    <source>
        <dbReference type="Proteomes" id="UP000295696"/>
    </source>
</evidence>
<dbReference type="OrthoDB" id="8222629at2"/>
<gene>
    <name evidence="1" type="ORF">EDD52_1108</name>
</gene>
<sequence>MADGFLYLSFAVVTPELTARFEAGFRLETVGEWRCGPDFNVADVISPFNDPGNFVEQFYQSLKVKSAQ</sequence>
<organism evidence="1 2">
    <name type="scientific">Primorskyibacter sedentarius</name>
    <dbReference type="NCBI Taxonomy" id="745311"/>
    <lineage>
        <taxon>Bacteria</taxon>
        <taxon>Pseudomonadati</taxon>
        <taxon>Pseudomonadota</taxon>
        <taxon>Alphaproteobacteria</taxon>
        <taxon>Rhodobacterales</taxon>
        <taxon>Roseobacteraceae</taxon>
        <taxon>Primorskyibacter</taxon>
    </lineage>
</organism>
<accession>A0A4R3J8X3</accession>
<dbReference type="AlphaFoldDB" id="A0A4R3J8X3"/>
<protein>
    <submittedName>
        <fullName evidence="1">Uncharacterized protein</fullName>
    </submittedName>
</protein>
<evidence type="ECO:0000313" key="1">
    <source>
        <dbReference type="EMBL" id="TCS61835.1"/>
    </source>
</evidence>
<proteinExistence type="predicted"/>